<organism evidence="2 3">
    <name type="scientific">Flexivirga alba</name>
    <dbReference type="NCBI Taxonomy" id="702742"/>
    <lineage>
        <taxon>Bacteria</taxon>
        <taxon>Bacillati</taxon>
        <taxon>Actinomycetota</taxon>
        <taxon>Actinomycetes</taxon>
        <taxon>Micrococcales</taxon>
        <taxon>Dermacoccaceae</taxon>
        <taxon>Flexivirga</taxon>
    </lineage>
</organism>
<evidence type="ECO:0000313" key="2">
    <source>
        <dbReference type="EMBL" id="MFC6703756.1"/>
    </source>
</evidence>
<dbReference type="Pfam" id="PF01323">
    <property type="entry name" value="DSBA"/>
    <property type="match status" value="1"/>
</dbReference>
<dbReference type="InterPro" id="IPR001853">
    <property type="entry name" value="DSBA-like_thioredoxin_dom"/>
</dbReference>
<gene>
    <name evidence="2" type="ORF">ACFQDH_00305</name>
</gene>
<evidence type="ECO:0000313" key="3">
    <source>
        <dbReference type="Proteomes" id="UP001596298"/>
    </source>
</evidence>
<dbReference type="InterPro" id="IPR036249">
    <property type="entry name" value="Thioredoxin-like_sf"/>
</dbReference>
<dbReference type="EMBL" id="JBHSWH010000001">
    <property type="protein sequence ID" value="MFC6703756.1"/>
    <property type="molecule type" value="Genomic_DNA"/>
</dbReference>
<reference evidence="3" key="1">
    <citation type="journal article" date="2019" name="Int. J. Syst. Evol. Microbiol.">
        <title>The Global Catalogue of Microorganisms (GCM) 10K type strain sequencing project: providing services to taxonomists for standard genome sequencing and annotation.</title>
        <authorList>
            <consortium name="The Broad Institute Genomics Platform"/>
            <consortium name="The Broad Institute Genome Sequencing Center for Infectious Disease"/>
            <person name="Wu L."/>
            <person name="Ma J."/>
        </authorList>
    </citation>
    <scope>NUCLEOTIDE SEQUENCE [LARGE SCALE GENOMIC DNA]</scope>
    <source>
        <strain evidence="3">CCUG 58127</strain>
    </source>
</reference>
<dbReference type="Proteomes" id="UP001596298">
    <property type="component" value="Unassembled WGS sequence"/>
</dbReference>
<accession>A0ABW2AAJ3</accession>
<name>A0ABW2AAJ3_9MICO</name>
<keyword evidence="3" id="KW-1185">Reference proteome</keyword>
<evidence type="ECO:0000259" key="1">
    <source>
        <dbReference type="Pfam" id="PF01323"/>
    </source>
</evidence>
<proteinExistence type="predicted"/>
<comment type="caution">
    <text evidence="2">The sequence shown here is derived from an EMBL/GenBank/DDBJ whole genome shotgun (WGS) entry which is preliminary data.</text>
</comment>
<sequence>MNLVIYADFSGPECYLASRRADAIAAAAAVDWRAVEQYPRRPVSGVPVSESEQLPARLAALEQLLLPREQLPWRLPTVVPKTQAAVSAYAEAHGTRVDAEVRRLLFDLYWRDGADIGSPTVLRTPLTGPMLRSGADADPLRQFGYAVGPHREPITTGAHRRIQAWRGQWQQLGGAELPVVLVDGATLTGLDAVRRLGKEIARLGVDVAPVLADPLRYPALDGNPPLSWVSQIGGEWLHRYRIGAPS</sequence>
<dbReference type="Gene3D" id="3.40.30.10">
    <property type="entry name" value="Glutaredoxin"/>
    <property type="match status" value="1"/>
</dbReference>
<dbReference type="RefSeq" id="WP_382397390.1">
    <property type="nucleotide sequence ID" value="NZ_JBHSWH010000001.1"/>
</dbReference>
<protein>
    <submittedName>
        <fullName evidence="2">DsbA family protein</fullName>
    </submittedName>
</protein>
<dbReference type="SUPFAM" id="SSF52833">
    <property type="entry name" value="Thioredoxin-like"/>
    <property type="match status" value="1"/>
</dbReference>
<feature type="domain" description="DSBA-like thioredoxin" evidence="1">
    <location>
        <begin position="3"/>
        <end position="123"/>
    </location>
</feature>